<gene>
    <name evidence="2" type="ORF">g.10408</name>
</gene>
<keyword evidence="1" id="KW-0472">Membrane</keyword>
<organism evidence="2">
    <name type="scientific">Lygus hesperus</name>
    <name type="common">Western plant bug</name>
    <dbReference type="NCBI Taxonomy" id="30085"/>
    <lineage>
        <taxon>Eukaryota</taxon>
        <taxon>Metazoa</taxon>
        <taxon>Ecdysozoa</taxon>
        <taxon>Arthropoda</taxon>
        <taxon>Hexapoda</taxon>
        <taxon>Insecta</taxon>
        <taxon>Pterygota</taxon>
        <taxon>Neoptera</taxon>
        <taxon>Paraneoptera</taxon>
        <taxon>Hemiptera</taxon>
        <taxon>Heteroptera</taxon>
        <taxon>Panheteroptera</taxon>
        <taxon>Cimicomorpha</taxon>
        <taxon>Miridae</taxon>
        <taxon>Mirini</taxon>
        <taxon>Lygus</taxon>
    </lineage>
</organism>
<protein>
    <submittedName>
        <fullName evidence="2">Uncharacterized protein</fullName>
    </submittedName>
</protein>
<sequence length="127" mass="14223">PTSSTCLSEHKPTQVNCSVTTVFVLMSQAIEGPHYSTLLMQFPALWSISVTQLCVLISVNFSKRAENKLKCVRSGGSSSTYTQAIGHCPKGCWRQLRTRNEAISWRRTDFLPTRSKCLTELLRKTAL</sequence>
<proteinExistence type="predicted"/>
<dbReference type="EMBL" id="GDHC01014406">
    <property type="protein sequence ID" value="JAQ04223.1"/>
    <property type="molecule type" value="Transcribed_RNA"/>
</dbReference>
<feature type="transmembrane region" description="Helical" evidence="1">
    <location>
        <begin position="44"/>
        <end position="61"/>
    </location>
</feature>
<reference evidence="2" key="1">
    <citation type="journal article" date="2016" name="Gigascience">
        <title>De novo construction of an expanded transcriptome assembly for the western tarnished plant bug, Lygus hesperus.</title>
        <authorList>
            <person name="Tassone E.E."/>
            <person name="Geib S.M."/>
            <person name="Hall B."/>
            <person name="Fabrick J.A."/>
            <person name="Brent C.S."/>
            <person name="Hull J.J."/>
        </authorList>
    </citation>
    <scope>NUCLEOTIDE SEQUENCE</scope>
</reference>
<evidence type="ECO:0000256" key="1">
    <source>
        <dbReference type="SAM" id="Phobius"/>
    </source>
</evidence>
<accession>A0A146L777</accession>
<keyword evidence="1" id="KW-0812">Transmembrane</keyword>
<name>A0A146L777_LYGHE</name>
<keyword evidence="1" id="KW-1133">Transmembrane helix</keyword>
<evidence type="ECO:0000313" key="2">
    <source>
        <dbReference type="EMBL" id="JAQ04223.1"/>
    </source>
</evidence>
<dbReference type="AlphaFoldDB" id="A0A146L777"/>
<feature type="non-terminal residue" evidence="2">
    <location>
        <position position="1"/>
    </location>
</feature>